<comment type="caution">
    <text evidence="1">The sequence shown here is derived from an EMBL/GenBank/DDBJ whole genome shotgun (WGS) entry which is preliminary data.</text>
</comment>
<sequence>MSKKKSFGQCLLTGETNKLVDCHIIPKALTFINRSGEKIYQTTTGRGFSKKWNSWYDRSIVTRKGEDILASIDGSAINILRRERLVRSGWKNDPPRFLPYGNAKFGSRVRFFNIPDVADLHRFLVSVAWRAAVSNLPDMSEVQLSDDVVEKLKDCTLNHSRSSYAQFPTILIQFYGDMHDHNFTPLVLTREVELNPDHVSPPYVRLYFDGLVAQMYLDSIPPERMGEVTIKETGNFAAICKPYSGSFQEYNFYESIKLSFKNSGIPPERYV</sequence>
<dbReference type="OrthoDB" id="8455035at2"/>
<organism evidence="1 2">
    <name type="scientific">Paracoccus sulfuroxidans</name>
    <dbReference type="NCBI Taxonomy" id="384678"/>
    <lineage>
        <taxon>Bacteria</taxon>
        <taxon>Pseudomonadati</taxon>
        <taxon>Pseudomonadota</taxon>
        <taxon>Alphaproteobacteria</taxon>
        <taxon>Rhodobacterales</taxon>
        <taxon>Paracoccaceae</taxon>
        <taxon>Paracoccus</taxon>
    </lineage>
</organism>
<dbReference type="EMBL" id="VLKU01000002">
    <property type="protein sequence ID" value="TWI36776.1"/>
    <property type="molecule type" value="Genomic_DNA"/>
</dbReference>
<name>A0A562NYH1_9RHOB</name>
<dbReference type="Proteomes" id="UP000316225">
    <property type="component" value="Unassembled WGS sequence"/>
</dbReference>
<protein>
    <submittedName>
        <fullName evidence="1">Uncharacterized protein</fullName>
    </submittedName>
</protein>
<keyword evidence="2" id="KW-1185">Reference proteome</keyword>
<proteinExistence type="predicted"/>
<reference evidence="1 2" key="1">
    <citation type="journal article" date="2015" name="Stand. Genomic Sci.">
        <title>Genomic Encyclopedia of Bacterial and Archaeal Type Strains, Phase III: the genomes of soil and plant-associated and newly described type strains.</title>
        <authorList>
            <person name="Whitman W.B."/>
            <person name="Woyke T."/>
            <person name="Klenk H.P."/>
            <person name="Zhou Y."/>
            <person name="Lilburn T.G."/>
            <person name="Beck B.J."/>
            <person name="De Vos P."/>
            <person name="Vandamme P."/>
            <person name="Eisen J.A."/>
            <person name="Garrity G."/>
            <person name="Hugenholtz P."/>
            <person name="Kyrpides N.C."/>
        </authorList>
    </citation>
    <scope>NUCLEOTIDE SEQUENCE [LARGE SCALE GENOMIC DNA]</scope>
    <source>
        <strain evidence="1 2">CGMCC 1.5364</strain>
    </source>
</reference>
<gene>
    <name evidence="1" type="ORF">IQ24_00559</name>
</gene>
<dbReference type="RefSeq" id="WP_145396211.1">
    <property type="nucleotide sequence ID" value="NZ_VLKU01000002.1"/>
</dbReference>
<evidence type="ECO:0000313" key="2">
    <source>
        <dbReference type="Proteomes" id="UP000316225"/>
    </source>
</evidence>
<evidence type="ECO:0000313" key="1">
    <source>
        <dbReference type="EMBL" id="TWI36776.1"/>
    </source>
</evidence>
<accession>A0A562NYH1</accession>
<dbReference type="AlphaFoldDB" id="A0A562NYH1"/>